<keyword evidence="1" id="KW-0812">Transmembrane</keyword>
<dbReference type="Gene3D" id="3.60.15.10">
    <property type="entry name" value="Ribonuclease Z/Hydroxyacylglutathione hydrolase-like"/>
    <property type="match status" value="1"/>
</dbReference>
<feature type="transmembrane region" description="Helical" evidence="1">
    <location>
        <begin position="7"/>
        <end position="29"/>
    </location>
</feature>
<keyword evidence="1" id="KW-0472">Membrane</keyword>
<reference evidence="4" key="1">
    <citation type="submission" date="2017-09" db="EMBL/GenBank/DDBJ databases">
        <title>Depth-based differentiation of microbial function through sediment-hosted aquifers and enrichment of novel symbionts in the deep terrestrial subsurface.</title>
        <authorList>
            <person name="Probst A.J."/>
            <person name="Ladd B."/>
            <person name="Jarett J.K."/>
            <person name="Geller-Mcgrath D.E."/>
            <person name="Sieber C.M.K."/>
            <person name="Emerson J.B."/>
            <person name="Anantharaman K."/>
            <person name="Thomas B.C."/>
            <person name="Malmstrom R."/>
            <person name="Stieglmeier M."/>
            <person name="Klingl A."/>
            <person name="Woyke T."/>
            <person name="Ryan C.M."/>
            <person name="Banfield J.F."/>
        </authorList>
    </citation>
    <scope>NUCLEOTIDE SEQUENCE [LARGE SCALE GENOMIC DNA]</scope>
</reference>
<evidence type="ECO:0000256" key="1">
    <source>
        <dbReference type="SAM" id="Phobius"/>
    </source>
</evidence>
<evidence type="ECO:0000313" key="4">
    <source>
        <dbReference type="Proteomes" id="UP000228510"/>
    </source>
</evidence>
<dbReference type="Pfam" id="PF00753">
    <property type="entry name" value="Lactamase_B"/>
    <property type="match status" value="1"/>
</dbReference>
<sequence length="291" mass="32363">MIFNKKVVGIFLTIAIFASVGLAVFIYFYHPSPKLVINFLDVGQGDGSFIKTPFGQNIIIDGGDGQKILPELGRVLPFYDRTIDLMILTHPHEDHIGGLVKILGRYRVQKILATGVAHNTPTYLAWLEAVKRKNIPLVIIDRPQEINLGPDLKMEILWPQASLLNQEIDNLNNSSIVLELIYQEQKFLFMGDAENALTPSLLSQGERGLSETDVLKVAHHGSDDATSEEFLQIVKPKTAVISVGKDNTFGHPSLRTIKRLEKLGAEVYRTDNNGWVKIISDGVNLDIKTAK</sequence>
<dbReference type="InterPro" id="IPR036866">
    <property type="entry name" value="RibonucZ/Hydroxyglut_hydro"/>
</dbReference>
<feature type="domain" description="Metallo-beta-lactamase" evidence="2">
    <location>
        <begin position="44"/>
        <end position="245"/>
    </location>
</feature>
<dbReference type="SMART" id="SM00849">
    <property type="entry name" value="Lactamase_B"/>
    <property type="match status" value="1"/>
</dbReference>
<dbReference type="SUPFAM" id="SSF56281">
    <property type="entry name" value="Metallo-hydrolase/oxidoreductase"/>
    <property type="match status" value="1"/>
</dbReference>
<dbReference type="CDD" id="cd07731">
    <property type="entry name" value="ComA-like_MBL-fold"/>
    <property type="match status" value="1"/>
</dbReference>
<protein>
    <submittedName>
        <fullName evidence="3">MBL fold metallo-hydrolase</fullName>
    </submittedName>
</protein>
<dbReference type="PANTHER" id="PTHR30619:SF1">
    <property type="entry name" value="RECOMBINATION PROTEIN 2"/>
    <property type="match status" value="1"/>
</dbReference>
<dbReference type="Proteomes" id="UP000228510">
    <property type="component" value="Unassembled WGS sequence"/>
</dbReference>
<dbReference type="InterPro" id="IPR052159">
    <property type="entry name" value="Competence_DNA_uptake"/>
</dbReference>
<organism evidence="3 4">
    <name type="scientific">Candidatus Falkowbacteria bacterium CG10_big_fil_rev_8_21_14_0_10_44_15</name>
    <dbReference type="NCBI Taxonomy" id="1974569"/>
    <lineage>
        <taxon>Bacteria</taxon>
        <taxon>Candidatus Falkowiibacteriota</taxon>
    </lineage>
</organism>
<dbReference type="InterPro" id="IPR035681">
    <property type="entry name" value="ComA-like_MBL"/>
</dbReference>
<dbReference type="InterPro" id="IPR001279">
    <property type="entry name" value="Metallo-B-lactamas"/>
</dbReference>
<comment type="caution">
    <text evidence="3">The sequence shown here is derived from an EMBL/GenBank/DDBJ whole genome shotgun (WGS) entry which is preliminary data.</text>
</comment>
<accession>A0A2H0UYL0</accession>
<evidence type="ECO:0000313" key="3">
    <source>
        <dbReference type="EMBL" id="PIR91905.1"/>
    </source>
</evidence>
<keyword evidence="1" id="KW-1133">Transmembrane helix</keyword>
<dbReference type="PANTHER" id="PTHR30619">
    <property type="entry name" value="DNA INTERNALIZATION/COMPETENCE PROTEIN COMEC/REC2"/>
    <property type="match status" value="1"/>
</dbReference>
<gene>
    <name evidence="3" type="ORF">COU01_04700</name>
</gene>
<keyword evidence="3" id="KW-0378">Hydrolase</keyword>
<proteinExistence type="predicted"/>
<dbReference type="AlphaFoldDB" id="A0A2H0UYL0"/>
<name>A0A2H0UYL0_9BACT</name>
<dbReference type="GO" id="GO:0016787">
    <property type="term" value="F:hydrolase activity"/>
    <property type="evidence" value="ECO:0007669"/>
    <property type="project" value="UniProtKB-KW"/>
</dbReference>
<evidence type="ECO:0000259" key="2">
    <source>
        <dbReference type="SMART" id="SM00849"/>
    </source>
</evidence>
<dbReference type="EMBL" id="PFAT01000060">
    <property type="protein sequence ID" value="PIR91905.1"/>
    <property type="molecule type" value="Genomic_DNA"/>
</dbReference>